<dbReference type="OrthoDB" id="446809at2759"/>
<dbReference type="EMBL" id="JAPQKH010000005">
    <property type="protein sequence ID" value="KAJ5097513.1"/>
    <property type="molecule type" value="Genomic_DNA"/>
</dbReference>
<accession>A0A9W9K908</accession>
<gene>
    <name evidence="1" type="ORF">N7456_008234</name>
</gene>
<sequence length="103" mass="11672">MEVASMQLEPIPLIKSGAFLGSLRRCWADFGGFEAMDLMTVFDCYFMYPPQPGSIVPLFVRATTNWISPVDPQPKFVIKAGKGAFVKHYEDGQWLALEVRKRE</sequence>
<reference evidence="1" key="2">
    <citation type="journal article" date="2023" name="IMA Fungus">
        <title>Comparative genomic study of the Penicillium genus elucidates a diverse pangenome and 15 lateral gene transfer events.</title>
        <authorList>
            <person name="Petersen C."/>
            <person name="Sorensen T."/>
            <person name="Nielsen M.R."/>
            <person name="Sondergaard T.E."/>
            <person name="Sorensen J.L."/>
            <person name="Fitzpatrick D.A."/>
            <person name="Frisvad J.C."/>
            <person name="Nielsen K.L."/>
        </authorList>
    </citation>
    <scope>NUCLEOTIDE SEQUENCE</scope>
    <source>
        <strain evidence="1">IBT 30069</strain>
    </source>
</reference>
<dbReference type="AlphaFoldDB" id="A0A9W9K908"/>
<name>A0A9W9K908_9EURO</name>
<protein>
    <submittedName>
        <fullName evidence="1">Uncharacterized protein</fullName>
    </submittedName>
</protein>
<keyword evidence="2" id="KW-1185">Reference proteome</keyword>
<proteinExistence type="predicted"/>
<organism evidence="1 2">
    <name type="scientific">Penicillium angulare</name>
    <dbReference type="NCBI Taxonomy" id="116970"/>
    <lineage>
        <taxon>Eukaryota</taxon>
        <taxon>Fungi</taxon>
        <taxon>Dikarya</taxon>
        <taxon>Ascomycota</taxon>
        <taxon>Pezizomycotina</taxon>
        <taxon>Eurotiomycetes</taxon>
        <taxon>Eurotiomycetidae</taxon>
        <taxon>Eurotiales</taxon>
        <taxon>Aspergillaceae</taxon>
        <taxon>Penicillium</taxon>
    </lineage>
</organism>
<evidence type="ECO:0000313" key="2">
    <source>
        <dbReference type="Proteomes" id="UP001149165"/>
    </source>
</evidence>
<dbReference type="Proteomes" id="UP001149165">
    <property type="component" value="Unassembled WGS sequence"/>
</dbReference>
<comment type="caution">
    <text evidence="1">The sequence shown here is derived from an EMBL/GenBank/DDBJ whole genome shotgun (WGS) entry which is preliminary data.</text>
</comment>
<evidence type="ECO:0000313" key="1">
    <source>
        <dbReference type="EMBL" id="KAJ5097513.1"/>
    </source>
</evidence>
<reference evidence="1" key="1">
    <citation type="submission" date="2022-11" db="EMBL/GenBank/DDBJ databases">
        <authorList>
            <person name="Petersen C."/>
        </authorList>
    </citation>
    <scope>NUCLEOTIDE SEQUENCE</scope>
    <source>
        <strain evidence="1">IBT 30069</strain>
    </source>
</reference>